<dbReference type="RefSeq" id="WP_254083496.1">
    <property type="nucleotide sequence ID" value="NZ_JAHESE010000004.1"/>
</dbReference>
<gene>
    <name evidence="2" type="ORF">KK062_06715</name>
</gene>
<evidence type="ECO:0000256" key="1">
    <source>
        <dbReference type="SAM" id="MobiDB-lite"/>
    </source>
</evidence>
<organism evidence="2 3">
    <name type="scientific">Dawidia cretensis</name>
    <dbReference type="NCBI Taxonomy" id="2782350"/>
    <lineage>
        <taxon>Bacteria</taxon>
        <taxon>Pseudomonadati</taxon>
        <taxon>Bacteroidota</taxon>
        <taxon>Cytophagia</taxon>
        <taxon>Cytophagales</taxon>
        <taxon>Chryseotaleaceae</taxon>
        <taxon>Dawidia</taxon>
    </lineage>
</organism>
<dbReference type="AlphaFoldDB" id="A0AAP2DWZ5"/>
<accession>A0AAP2DWZ5</accession>
<keyword evidence="3" id="KW-1185">Reference proteome</keyword>
<proteinExistence type="predicted"/>
<evidence type="ECO:0000313" key="2">
    <source>
        <dbReference type="EMBL" id="MBT1707904.1"/>
    </source>
</evidence>
<dbReference type="Proteomes" id="UP001319080">
    <property type="component" value="Unassembled WGS sequence"/>
</dbReference>
<dbReference type="EMBL" id="JAHESE010000004">
    <property type="protein sequence ID" value="MBT1707904.1"/>
    <property type="molecule type" value="Genomic_DNA"/>
</dbReference>
<protein>
    <submittedName>
        <fullName evidence="2">Uncharacterized protein</fullName>
    </submittedName>
</protein>
<evidence type="ECO:0000313" key="3">
    <source>
        <dbReference type="Proteomes" id="UP001319080"/>
    </source>
</evidence>
<reference evidence="2 3" key="1">
    <citation type="submission" date="2021-05" db="EMBL/GenBank/DDBJ databases">
        <title>A Polyphasic approach of four new species of the genus Ohtaekwangia: Ohtaekwangia histidinii sp. nov., Ohtaekwangia cretensis sp. nov., Ohtaekwangia indiensis sp. nov., Ohtaekwangia reichenbachii sp. nov. from diverse environment.</title>
        <authorList>
            <person name="Octaviana S."/>
        </authorList>
    </citation>
    <scope>NUCLEOTIDE SEQUENCE [LARGE SCALE GENOMIC DNA]</scope>
    <source>
        <strain evidence="2 3">PWU5</strain>
    </source>
</reference>
<feature type="compositionally biased region" description="Basic and acidic residues" evidence="1">
    <location>
        <begin position="22"/>
        <end position="51"/>
    </location>
</feature>
<feature type="region of interest" description="Disordered" evidence="1">
    <location>
        <begin position="22"/>
        <end position="66"/>
    </location>
</feature>
<comment type="caution">
    <text evidence="2">The sequence shown here is derived from an EMBL/GenBank/DDBJ whole genome shotgun (WGS) entry which is preliminary data.</text>
</comment>
<name>A0AAP2DWZ5_9BACT</name>
<sequence>MKTLILIFAAATVLTFNSCERRSVDSQHDENANGYVKDLDTHDSSDVDSRDSAQSPADSLKQLRER</sequence>